<dbReference type="EMBL" id="MEWR01000023">
    <property type="protein sequence ID" value="OGC81650.1"/>
    <property type="molecule type" value="Genomic_DNA"/>
</dbReference>
<dbReference type="Gene3D" id="3.40.50.1010">
    <property type="entry name" value="5'-nuclease"/>
    <property type="match status" value="1"/>
</dbReference>
<evidence type="ECO:0000313" key="1">
    <source>
        <dbReference type="EMBL" id="OGC81650.1"/>
    </source>
</evidence>
<dbReference type="Proteomes" id="UP000177614">
    <property type="component" value="Unassembled WGS sequence"/>
</dbReference>
<dbReference type="STRING" id="1817814.A2V81_05285"/>
<protein>
    <recommendedName>
        <fullName evidence="3">NYN domain-containing protein</fullName>
    </recommendedName>
</protein>
<dbReference type="AlphaFoldDB" id="A0A1F4XJ65"/>
<accession>A0A1F4XJ65</accession>
<sequence length="74" mass="9007">MKSNYAFIDNQNLYCSCRDQGWKIDYPCLKRWLKDKYKVTKAFMFIGYIENNEALYEHMRRSGFTVVFRPTYTV</sequence>
<gene>
    <name evidence="1" type="ORF">A2V81_05285</name>
</gene>
<evidence type="ECO:0000313" key="2">
    <source>
        <dbReference type="Proteomes" id="UP000177614"/>
    </source>
</evidence>
<comment type="caution">
    <text evidence="1">The sequence shown here is derived from an EMBL/GenBank/DDBJ whole genome shotgun (WGS) entry which is preliminary data.</text>
</comment>
<name>A0A1F4XJ65_9BACT</name>
<organism evidence="1 2">
    <name type="scientific">Candidatus Abawacabacteria bacterium RBG_16_42_10</name>
    <dbReference type="NCBI Taxonomy" id="1817814"/>
    <lineage>
        <taxon>Bacteria</taxon>
        <taxon>Candidatus Abawacaibacteriota</taxon>
    </lineage>
</organism>
<proteinExistence type="predicted"/>
<evidence type="ECO:0008006" key="3">
    <source>
        <dbReference type="Google" id="ProtNLM"/>
    </source>
</evidence>
<reference evidence="1 2" key="1">
    <citation type="journal article" date="2016" name="Nat. Commun.">
        <title>Thousands of microbial genomes shed light on interconnected biogeochemical processes in an aquifer system.</title>
        <authorList>
            <person name="Anantharaman K."/>
            <person name="Brown C.T."/>
            <person name="Hug L.A."/>
            <person name="Sharon I."/>
            <person name="Castelle C.J."/>
            <person name="Probst A.J."/>
            <person name="Thomas B.C."/>
            <person name="Singh A."/>
            <person name="Wilkins M.J."/>
            <person name="Karaoz U."/>
            <person name="Brodie E.L."/>
            <person name="Williams K.H."/>
            <person name="Hubbard S.S."/>
            <person name="Banfield J.F."/>
        </authorList>
    </citation>
    <scope>NUCLEOTIDE SEQUENCE [LARGE SCALE GENOMIC DNA]</scope>
</reference>